<dbReference type="PANTHER" id="PTHR43244:SF1">
    <property type="entry name" value="5,10-METHYLENETETRAHYDROMETHANOPTERIN REDUCTASE"/>
    <property type="match status" value="1"/>
</dbReference>
<evidence type="ECO:0000313" key="3">
    <source>
        <dbReference type="EMBL" id="CAB4557067.1"/>
    </source>
</evidence>
<organism evidence="3">
    <name type="scientific">freshwater metagenome</name>
    <dbReference type="NCBI Taxonomy" id="449393"/>
    <lineage>
        <taxon>unclassified sequences</taxon>
        <taxon>metagenomes</taxon>
        <taxon>ecological metagenomes</taxon>
    </lineage>
</organism>
<dbReference type="Pfam" id="PF00296">
    <property type="entry name" value="Bac_luciferase"/>
    <property type="match status" value="1"/>
</dbReference>
<protein>
    <submittedName>
        <fullName evidence="3">Unannotated protein</fullName>
    </submittedName>
</protein>
<dbReference type="GO" id="GO:0016705">
    <property type="term" value="F:oxidoreductase activity, acting on paired donors, with incorporation or reduction of molecular oxygen"/>
    <property type="evidence" value="ECO:0007669"/>
    <property type="project" value="InterPro"/>
</dbReference>
<evidence type="ECO:0000259" key="2">
    <source>
        <dbReference type="Pfam" id="PF00296"/>
    </source>
</evidence>
<dbReference type="InterPro" id="IPR050564">
    <property type="entry name" value="F420-G6PD/mer"/>
</dbReference>
<evidence type="ECO:0000256" key="1">
    <source>
        <dbReference type="ARBA" id="ARBA00023002"/>
    </source>
</evidence>
<dbReference type="EMBL" id="CAEZTI010000012">
    <property type="protein sequence ID" value="CAB4557067.1"/>
    <property type="molecule type" value="Genomic_DNA"/>
</dbReference>
<reference evidence="3" key="1">
    <citation type="submission" date="2020-05" db="EMBL/GenBank/DDBJ databases">
        <authorList>
            <person name="Chiriac C."/>
            <person name="Salcher M."/>
            <person name="Ghai R."/>
            <person name="Kavagutti S V."/>
        </authorList>
    </citation>
    <scope>NUCLEOTIDE SEQUENCE</scope>
</reference>
<proteinExistence type="predicted"/>
<gene>
    <name evidence="3" type="ORF">UFOPK1619_00128</name>
</gene>
<sequence length="302" mass="31474">MKIGIFGGAVNDGTVDDVVAEARAAEQDGFASYWAPNIFGHDALTALAIVGREVPRIELGTSVVPTYPRHPHAIAQQCHTVAAASGNRLTLGIGLSHKVVIENMLGMSYDKPVRHLREYLSVLMPLSRNEPAKFRGDTYSVNGGISAKGSNGFGVVVAALGEQMLRVTAALADGTLTWCTGPATLAGHTIPTITKAADELGRPTPRVIAALPVCVTSDKAAAAERAAKVFAVYGTLPSYRAMLDKEGAAGPADIAITGTIGEVQDRVAALATIGVTDFAAVEFGATPDEIAQTREAMKGLLR</sequence>
<feature type="domain" description="Luciferase-like" evidence="2">
    <location>
        <begin position="11"/>
        <end position="292"/>
    </location>
</feature>
<dbReference type="Gene3D" id="3.20.20.30">
    <property type="entry name" value="Luciferase-like domain"/>
    <property type="match status" value="1"/>
</dbReference>
<keyword evidence="1" id="KW-0560">Oxidoreductase</keyword>
<name>A0A6J6CZY5_9ZZZZ</name>
<accession>A0A6J6CZY5</accession>
<dbReference type="AlphaFoldDB" id="A0A6J6CZY5"/>
<dbReference type="InterPro" id="IPR011251">
    <property type="entry name" value="Luciferase-like_dom"/>
</dbReference>
<dbReference type="NCBIfam" id="TIGR03564">
    <property type="entry name" value="F420_MSMEG_4879"/>
    <property type="match status" value="1"/>
</dbReference>
<dbReference type="InterPro" id="IPR036661">
    <property type="entry name" value="Luciferase-like_sf"/>
</dbReference>
<dbReference type="InterPro" id="IPR019910">
    <property type="entry name" value="Lucif-like_OxRdtase_MSMEG_4879"/>
</dbReference>
<dbReference type="PANTHER" id="PTHR43244">
    <property type="match status" value="1"/>
</dbReference>
<dbReference type="SUPFAM" id="SSF51679">
    <property type="entry name" value="Bacterial luciferase-like"/>
    <property type="match status" value="1"/>
</dbReference>